<organism evidence="1 2">
    <name type="scientific">Azospirillum lipoferum (strain 4B)</name>
    <dbReference type="NCBI Taxonomy" id="862719"/>
    <lineage>
        <taxon>Bacteria</taxon>
        <taxon>Pseudomonadati</taxon>
        <taxon>Pseudomonadota</taxon>
        <taxon>Alphaproteobacteria</taxon>
        <taxon>Rhodospirillales</taxon>
        <taxon>Azospirillaceae</taxon>
        <taxon>Azospirillum</taxon>
    </lineage>
</organism>
<evidence type="ECO:0000313" key="1">
    <source>
        <dbReference type="EMBL" id="CBS86629.1"/>
    </source>
</evidence>
<dbReference type="HOGENOM" id="CLU_2986624_0_0_5"/>
<dbReference type="KEGG" id="ali:AZOLI_1319"/>
<keyword evidence="2" id="KW-1185">Reference proteome</keyword>
<dbReference type="Proteomes" id="UP000005667">
    <property type="component" value="Chromosome"/>
</dbReference>
<evidence type="ECO:0000313" key="2">
    <source>
        <dbReference type="Proteomes" id="UP000005667"/>
    </source>
</evidence>
<gene>
    <name evidence="1" type="ordered locus">AZOLI_1319</name>
</gene>
<dbReference type="AlphaFoldDB" id="G7Z6R7"/>
<protein>
    <submittedName>
        <fullName evidence="1">Uncharacterized protein</fullName>
    </submittedName>
</protein>
<dbReference type="EMBL" id="FQ311868">
    <property type="protein sequence ID" value="CBS86629.1"/>
    <property type="molecule type" value="Genomic_DNA"/>
</dbReference>
<proteinExistence type="predicted"/>
<name>G7Z6R7_AZOL4</name>
<sequence>MPFGSGPVALTVGLSPFVCFAHPHFPFDRTDWHDRIRPRRITTSTGRQVSPANDRSG</sequence>
<reference evidence="2" key="1">
    <citation type="journal article" date="2011" name="PLoS Genet.">
        <title>Azospirillum genomes reveal transition of bacteria from aquatic to terrestrial environments.</title>
        <authorList>
            <person name="Wisniewski-Dye F."/>
            <person name="Borziak K."/>
            <person name="Khalsa-Moyers G."/>
            <person name="Alexandre G."/>
            <person name="Sukharnikov L.O."/>
            <person name="Wuichet K."/>
            <person name="Hurst G.B."/>
            <person name="McDonald W.H."/>
            <person name="Robertson J.S."/>
            <person name="Barbe V."/>
            <person name="Calteau A."/>
            <person name="Rouy Z."/>
            <person name="Mangenot S."/>
            <person name="Prigent-Combaret C."/>
            <person name="Normand P."/>
            <person name="Boyer M."/>
            <person name="Siguier P."/>
            <person name="Dessaux Y."/>
            <person name="Elmerich C."/>
            <person name="Condemine G."/>
            <person name="Krishnen G."/>
            <person name="Kennedy I."/>
            <person name="Paterson A.H."/>
            <person name="Gonzalez V."/>
            <person name="Mavingui P."/>
            <person name="Zhulin I.B."/>
        </authorList>
    </citation>
    <scope>NUCLEOTIDE SEQUENCE [LARGE SCALE GENOMIC DNA]</scope>
    <source>
        <strain evidence="2">4B</strain>
    </source>
</reference>
<dbReference type="STRING" id="862719.AZOLI_1319"/>
<accession>G7Z6R7</accession>